<dbReference type="AlphaFoldDB" id="A0A0A9BR63"/>
<evidence type="ECO:0000313" key="1">
    <source>
        <dbReference type="EMBL" id="JAD61822.1"/>
    </source>
</evidence>
<reference evidence="1" key="2">
    <citation type="journal article" date="2015" name="Data Brief">
        <title>Shoot transcriptome of the giant reed, Arundo donax.</title>
        <authorList>
            <person name="Barrero R.A."/>
            <person name="Guerrero F.D."/>
            <person name="Moolhuijzen P."/>
            <person name="Goolsby J.A."/>
            <person name="Tidwell J."/>
            <person name="Bellgard S.E."/>
            <person name="Bellgard M.I."/>
        </authorList>
    </citation>
    <scope>NUCLEOTIDE SEQUENCE</scope>
    <source>
        <tissue evidence="1">Shoot tissue taken approximately 20 cm above the soil surface</tissue>
    </source>
</reference>
<sequence>MIVLVLYYHDTKLVIISQNNEATARKYKEIVSRERHAQNTKRIYQ</sequence>
<reference evidence="1" key="1">
    <citation type="submission" date="2014-09" db="EMBL/GenBank/DDBJ databases">
        <authorList>
            <person name="Magalhaes I.L.F."/>
            <person name="Oliveira U."/>
            <person name="Santos F.R."/>
            <person name="Vidigal T.H.D.A."/>
            <person name="Brescovit A.D."/>
            <person name="Santos A.J."/>
        </authorList>
    </citation>
    <scope>NUCLEOTIDE SEQUENCE</scope>
    <source>
        <tissue evidence="1">Shoot tissue taken approximately 20 cm above the soil surface</tissue>
    </source>
</reference>
<proteinExistence type="predicted"/>
<dbReference type="EMBL" id="GBRH01236073">
    <property type="protein sequence ID" value="JAD61822.1"/>
    <property type="molecule type" value="Transcribed_RNA"/>
</dbReference>
<organism evidence="1">
    <name type="scientific">Arundo donax</name>
    <name type="common">Giant reed</name>
    <name type="synonym">Donax arundinaceus</name>
    <dbReference type="NCBI Taxonomy" id="35708"/>
    <lineage>
        <taxon>Eukaryota</taxon>
        <taxon>Viridiplantae</taxon>
        <taxon>Streptophyta</taxon>
        <taxon>Embryophyta</taxon>
        <taxon>Tracheophyta</taxon>
        <taxon>Spermatophyta</taxon>
        <taxon>Magnoliopsida</taxon>
        <taxon>Liliopsida</taxon>
        <taxon>Poales</taxon>
        <taxon>Poaceae</taxon>
        <taxon>PACMAD clade</taxon>
        <taxon>Arundinoideae</taxon>
        <taxon>Arundineae</taxon>
        <taxon>Arundo</taxon>
    </lineage>
</organism>
<protein>
    <submittedName>
        <fullName evidence="1">Uncharacterized protein</fullName>
    </submittedName>
</protein>
<accession>A0A0A9BR63</accession>
<name>A0A0A9BR63_ARUDO</name>